<evidence type="ECO:0008006" key="7">
    <source>
        <dbReference type="Google" id="ProtNLM"/>
    </source>
</evidence>
<dbReference type="AlphaFoldDB" id="A0A1H6ST68"/>
<keyword evidence="1" id="KW-0175">Coiled coil</keyword>
<evidence type="ECO:0000313" key="6">
    <source>
        <dbReference type="Proteomes" id="UP000199702"/>
    </source>
</evidence>
<dbReference type="Pfam" id="PF19500">
    <property type="entry name" value="DUF6035"/>
    <property type="match status" value="1"/>
</dbReference>
<feature type="domain" description="DUF7830" evidence="4">
    <location>
        <begin position="16"/>
        <end position="81"/>
    </location>
</feature>
<dbReference type="RefSeq" id="WP_091310668.1">
    <property type="nucleotide sequence ID" value="NZ_CBCSJU010000002.1"/>
</dbReference>
<accession>A0A1H6ST68</accession>
<dbReference type="OrthoDB" id="1305560at2"/>
<evidence type="ECO:0000313" key="5">
    <source>
        <dbReference type="EMBL" id="SEI71139.1"/>
    </source>
</evidence>
<dbReference type="Proteomes" id="UP000199702">
    <property type="component" value="Unassembled WGS sequence"/>
</dbReference>
<feature type="domain" description="DUF7829" evidence="3">
    <location>
        <begin position="338"/>
        <end position="559"/>
    </location>
</feature>
<feature type="coiled-coil region" evidence="1">
    <location>
        <begin position="267"/>
        <end position="322"/>
    </location>
</feature>
<dbReference type="InterPro" id="IPR057152">
    <property type="entry name" value="DUF7830"/>
</dbReference>
<dbReference type="STRING" id="402734.SAMN05660918_1501"/>
<evidence type="ECO:0000259" key="2">
    <source>
        <dbReference type="Pfam" id="PF19500"/>
    </source>
</evidence>
<dbReference type="EMBL" id="FNYA01000002">
    <property type="protein sequence ID" value="SEI71139.1"/>
    <property type="molecule type" value="Genomic_DNA"/>
</dbReference>
<evidence type="ECO:0000259" key="4">
    <source>
        <dbReference type="Pfam" id="PF25169"/>
    </source>
</evidence>
<sequence>MGVERAIRYAFDKKSGKIIDAEELFDDRLTGFEIRKKYNRDEIDPICLECENQYSVSTSIYDRLYFKHFPNDEYCILKDENLSPKVKEEYYEIYKSKESERHKYLKNRIGNSASKIEGISEVNIDNKFILNGKEKRKPDVYCKYYDKEIVFEIQLSNLSQRYILSRYDFYKAKGIYLIWILDDFDVKGQSQMEKDIKYLSKHQNFFKLNEEQENFSLTCTYKFTFLSNENEFRDKWNEVNISIEKLKFDKDNYEVYFYDFGKEKDTIIELQKRNEEKINKEKTLKLKQAEEQKKLDEELVAKRRLVIKIDDILNEIKRLKDSQIVVYNSVTEELMNFNENELIAFNSRLNLDKNHKLFEWITKATKYDSHFIKFILESSYIEFNVNLMKDNNGNNVLNYLFNNKNLHFVSLFKLILKKGYKFTKEDEKYIVDSFPNETHKADSLITISYLANGFENHNFVQYLFNFERVICIIESAKQNRIIGYKYKADKWIDFANNVIEYYPEYWEYIELAFKEFGLYDKLIELDLKESFQKKLYLHYSKVVKTNYSIDYLFGALYPEIGQLNNLLWR</sequence>
<keyword evidence="6" id="KW-1185">Reference proteome</keyword>
<dbReference type="Pfam" id="PF25169">
    <property type="entry name" value="DUF7830"/>
    <property type="match status" value="1"/>
</dbReference>
<feature type="domain" description="DUF6035" evidence="2">
    <location>
        <begin position="88"/>
        <end position="261"/>
    </location>
</feature>
<protein>
    <recommendedName>
        <fullName evidence="7">Competence protein CoiA-like family protein</fullName>
    </recommendedName>
</protein>
<evidence type="ECO:0000256" key="1">
    <source>
        <dbReference type="SAM" id="Coils"/>
    </source>
</evidence>
<organism evidence="5 6">
    <name type="scientific">Flavobacterium terrigena</name>
    <dbReference type="NCBI Taxonomy" id="402734"/>
    <lineage>
        <taxon>Bacteria</taxon>
        <taxon>Pseudomonadati</taxon>
        <taxon>Bacteroidota</taxon>
        <taxon>Flavobacteriia</taxon>
        <taxon>Flavobacteriales</taxon>
        <taxon>Flavobacteriaceae</taxon>
        <taxon>Flavobacterium</taxon>
    </lineage>
</organism>
<evidence type="ECO:0000259" key="3">
    <source>
        <dbReference type="Pfam" id="PF25167"/>
    </source>
</evidence>
<reference evidence="6" key="1">
    <citation type="submission" date="2016-10" db="EMBL/GenBank/DDBJ databases">
        <authorList>
            <person name="Varghese N."/>
            <person name="Submissions S."/>
        </authorList>
    </citation>
    <scope>NUCLEOTIDE SEQUENCE [LARGE SCALE GENOMIC DNA]</scope>
    <source>
        <strain evidence="6">DSM 17934</strain>
    </source>
</reference>
<name>A0A1H6ST68_9FLAO</name>
<dbReference type="InterPro" id="IPR046099">
    <property type="entry name" value="DUF6035"/>
</dbReference>
<gene>
    <name evidence="5" type="ORF">SAMN05660918_1501</name>
</gene>
<dbReference type="InterPro" id="IPR057151">
    <property type="entry name" value="DUF7829"/>
</dbReference>
<proteinExistence type="predicted"/>
<dbReference type="Pfam" id="PF25167">
    <property type="entry name" value="DUF7829"/>
    <property type="match status" value="1"/>
</dbReference>